<evidence type="ECO:0000313" key="3">
    <source>
        <dbReference type="EMBL" id="PCC39230.1"/>
    </source>
</evidence>
<organism evidence="3 4">
    <name type="scientific">Brachybacterium alimentarium</name>
    <dbReference type="NCBI Taxonomy" id="47845"/>
    <lineage>
        <taxon>Bacteria</taxon>
        <taxon>Bacillati</taxon>
        <taxon>Actinomycetota</taxon>
        <taxon>Actinomycetes</taxon>
        <taxon>Micrococcales</taxon>
        <taxon>Dermabacteraceae</taxon>
        <taxon>Brachybacterium</taxon>
    </lineage>
</organism>
<keyword evidence="2" id="KW-0472">Membrane</keyword>
<dbReference type="OrthoDB" id="4794272at2"/>
<evidence type="ECO:0000313" key="4">
    <source>
        <dbReference type="Proteomes" id="UP000218598"/>
    </source>
</evidence>
<proteinExistence type="predicted"/>
<protein>
    <submittedName>
        <fullName evidence="3">Uncharacterized protein</fullName>
    </submittedName>
</protein>
<sequence>MPRNAQPTGSSTPRRADGRPADVEDPSPRLRPAAAGLLGIETLLLLAAATFCFVMVSAGNLHARLGTGLGIFLIIFAVGTALASRSVLVKGRFGLGYGITWQMFQALVASSMLRGGMYWQGALGLALAIAVFVLLLRLVRSTPLPDRAS</sequence>
<name>A0A2A3YIT1_9MICO</name>
<reference evidence="3 4" key="1">
    <citation type="journal article" date="2017" name="Elife">
        <title>Extensive horizontal gene transfer in cheese-associated bacteria.</title>
        <authorList>
            <person name="Bonham K.S."/>
            <person name="Wolfe B.E."/>
            <person name="Dutton R.J."/>
        </authorList>
    </citation>
    <scope>NUCLEOTIDE SEQUENCE [LARGE SCALE GENOMIC DNA]</scope>
    <source>
        <strain evidence="3 4">341_9</strain>
    </source>
</reference>
<keyword evidence="2" id="KW-0812">Transmembrane</keyword>
<dbReference type="RefSeq" id="WP_096163485.1">
    <property type="nucleotide sequence ID" value="NZ_BAAAIQ010000009.1"/>
</dbReference>
<accession>A0A2A3YIT1</accession>
<keyword evidence="4" id="KW-1185">Reference proteome</keyword>
<feature type="transmembrane region" description="Helical" evidence="2">
    <location>
        <begin position="65"/>
        <end position="83"/>
    </location>
</feature>
<gene>
    <name evidence="3" type="ORF">CIK66_10165</name>
</gene>
<dbReference type="EMBL" id="NRGR01000016">
    <property type="protein sequence ID" value="PCC39230.1"/>
    <property type="molecule type" value="Genomic_DNA"/>
</dbReference>
<dbReference type="GeneID" id="95326094"/>
<evidence type="ECO:0000256" key="2">
    <source>
        <dbReference type="SAM" id="Phobius"/>
    </source>
</evidence>
<feature type="transmembrane region" description="Helical" evidence="2">
    <location>
        <begin position="119"/>
        <end position="139"/>
    </location>
</feature>
<feature type="region of interest" description="Disordered" evidence="1">
    <location>
        <begin position="1"/>
        <end position="28"/>
    </location>
</feature>
<feature type="compositionally biased region" description="Polar residues" evidence="1">
    <location>
        <begin position="1"/>
        <end position="13"/>
    </location>
</feature>
<evidence type="ECO:0000256" key="1">
    <source>
        <dbReference type="SAM" id="MobiDB-lite"/>
    </source>
</evidence>
<feature type="transmembrane region" description="Helical" evidence="2">
    <location>
        <begin position="37"/>
        <end position="59"/>
    </location>
</feature>
<keyword evidence="2" id="KW-1133">Transmembrane helix</keyword>
<feature type="compositionally biased region" description="Basic and acidic residues" evidence="1">
    <location>
        <begin position="14"/>
        <end position="28"/>
    </location>
</feature>
<comment type="caution">
    <text evidence="3">The sequence shown here is derived from an EMBL/GenBank/DDBJ whole genome shotgun (WGS) entry which is preliminary data.</text>
</comment>
<dbReference type="Proteomes" id="UP000218598">
    <property type="component" value="Unassembled WGS sequence"/>
</dbReference>
<dbReference type="AlphaFoldDB" id="A0A2A3YIT1"/>